<feature type="domain" description="Sushi" evidence="6">
    <location>
        <begin position="182"/>
        <end position="238"/>
    </location>
</feature>
<dbReference type="SMART" id="SM00032">
    <property type="entry name" value="CCP"/>
    <property type="match status" value="12"/>
</dbReference>
<keyword evidence="4" id="KW-0768">Sushi</keyword>
<dbReference type="PROSITE" id="PS50022">
    <property type="entry name" value="FA58C_3"/>
    <property type="match status" value="1"/>
</dbReference>
<evidence type="ECO:0000259" key="6">
    <source>
        <dbReference type="PROSITE" id="PS50923"/>
    </source>
</evidence>
<feature type="domain" description="Sushi" evidence="6">
    <location>
        <begin position="646"/>
        <end position="702"/>
    </location>
</feature>
<dbReference type="SUPFAM" id="SSF49785">
    <property type="entry name" value="Galactose-binding domain-like"/>
    <property type="match status" value="1"/>
</dbReference>
<comment type="caution">
    <text evidence="4">Lacks conserved residue(s) required for the propagation of feature annotation.</text>
</comment>
<dbReference type="PANTHER" id="PTHR45656">
    <property type="entry name" value="PROTEIN CBR-CLEC-78"/>
    <property type="match status" value="1"/>
</dbReference>
<feature type="domain" description="Sushi" evidence="6">
    <location>
        <begin position="471"/>
        <end position="527"/>
    </location>
</feature>
<feature type="domain" description="Sushi" evidence="6">
    <location>
        <begin position="297"/>
        <end position="353"/>
    </location>
</feature>
<evidence type="ECO:0000256" key="4">
    <source>
        <dbReference type="PROSITE-ProRule" id="PRU00302"/>
    </source>
</evidence>
<dbReference type="SUPFAM" id="SSF57535">
    <property type="entry name" value="Complement control module/SCR domain"/>
    <property type="match status" value="12"/>
</dbReference>
<proteinExistence type="predicted"/>
<evidence type="ECO:0000313" key="8">
    <source>
        <dbReference type="Proteomes" id="UP001159405"/>
    </source>
</evidence>
<feature type="domain" description="F5/8 type C" evidence="5">
    <location>
        <begin position="1"/>
        <end position="65"/>
    </location>
</feature>
<evidence type="ECO:0000313" key="7">
    <source>
        <dbReference type="EMBL" id="CAH3114353.1"/>
    </source>
</evidence>
<protein>
    <recommendedName>
        <fullName evidence="9">Sushi/von Willebrand factor type A/EGF/pentraxin domain-containing 1</fullName>
    </recommendedName>
</protein>
<dbReference type="InterPro" id="IPR035976">
    <property type="entry name" value="Sushi/SCR/CCP_sf"/>
</dbReference>
<keyword evidence="3 4" id="KW-1015">Disulfide bond</keyword>
<dbReference type="PROSITE" id="PS50923">
    <property type="entry name" value="SUSHI"/>
    <property type="match status" value="11"/>
</dbReference>
<dbReference type="CDD" id="cd00033">
    <property type="entry name" value="CCP"/>
    <property type="match status" value="12"/>
</dbReference>
<dbReference type="Proteomes" id="UP001159405">
    <property type="component" value="Unassembled WGS sequence"/>
</dbReference>
<feature type="domain" description="Sushi" evidence="6">
    <location>
        <begin position="69"/>
        <end position="124"/>
    </location>
</feature>
<dbReference type="Gene3D" id="2.60.120.260">
    <property type="entry name" value="Galactose-binding domain-like"/>
    <property type="match status" value="1"/>
</dbReference>
<feature type="disulfide bond" evidence="4">
    <location>
        <begin position="441"/>
        <end position="468"/>
    </location>
</feature>
<feature type="domain" description="Sushi" evidence="6">
    <location>
        <begin position="240"/>
        <end position="296"/>
    </location>
</feature>
<evidence type="ECO:0000256" key="2">
    <source>
        <dbReference type="ARBA" id="ARBA00022737"/>
    </source>
</evidence>
<accession>A0ABN8NLQ9</accession>
<keyword evidence="2" id="KW-0677">Repeat</keyword>
<feature type="domain" description="Sushi" evidence="6">
    <location>
        <begin position="529"/>
        <end position="585"/>
    </location>
</feature>
<dbReference type="InterPro" id="IPR000421">
    <property type="entry name" value="FA58C"/>
</dbReference>
<keyword evidence="8" id="KW-1185">Reference proteome</keyword>
<feature type="domain" description="Sushi" evidence="6">
    <location>
        <begin position="355"/>
        <end position="411"/>
    </location>
</feature>
<dbReference type="Gene3D" id="2.10.70.10">
    <property type="entry name" value="Complement Module, domain 1"/>
    <property type="match status" value="12"/>
</dbReference>
<evidence type="ECO:0008006" key="9">
    <source>
        <dbReference type="Google" id="ProtNLM"/>
    </source>
</evidence>
<feature type="disulfide bond" evidence="4">
    <location>
        <begin position="615"/>
        <end position="642"/>
    </location>
</feature>
<dbReference type="InterPro" id="IPR051277">
    <property type="entry name" value="SEZ6_CSMD_C4BPB_Regulators"/>
</dbReference>
<gene>
    <name evidence="7" type="ORF">PLOB_00022862</name>
</gene>
<comment type="caution">
    <text evidence="7">The sequence shown here is derived from an EMBL/GenBank/DDBJ whole genome shotgun (WGS) entry which is preliminary data.</text>
</comment>
<feature type="domain" description="Sushi" evidence="6">
    <location>
        <begin position="125"/>
        <end position="181"/>
    </location>
</feature>
<feature type="domain" description="Sushi" evidence="6">
    <location>
        <begin position="412"/>
        <end position="470"/>
    </location>
</feature>
<reference evidence="7 8" key="1">
    <citation type="submission" date="2022-05" db="EMBL/GenBank/DDBJ databases">
        <authorList>
            <consortium name="Genoscope - CEA"/>
            <person name="William W."/>
        </authorList>
    </citation>
    <scope>NUCLEOTIDE SEQUENCE [LARGE SCALE GENOMIC DNA]</scope>
</reference>
<organism evidence="7 8">
    <name type="scientific">Porites lobata</name>
    <dbReference type="NCBI Taxonomy" id="104759"/>
    <lineage>
        <taxon>Eukaryota</taxon>
        <taxon>Metazoa</taxon>
        <taxon>Cnidaria</taxon>
        <taxon>Anthozoa</taxon>
        <taxon>Hexacorallia</taxon>
        <taxon>Scleractinia</taxon>
        <taxon>Fungiina</taxon>
        <taxon>Poritidae</taxon>
        <taxon>Porites</taxon>
    </lineage>
</organism>
<name>A0ABN8NLQ9_9CNID</name>
<feature type="disulfide bond" evidence="4">
    <location>
        <begin position="500"/>
        <end position="527"/>
    </location>
</feature>
<feature type="disulfide bond" evidence="4">
    <location>
        <begin position="211"/>
        <end position="238"/>
    </location>
</feature>
<dbReference type="PANTHER" id="PTHR45656:SF4">
    <property type="entry name" value="PROTEIN CBR-CLEC-78"/>
    <property type="match status" value="1"/>
</dbReference>
<dbReference type="EMBL" id="CALNXK010000027">
    <property type="protein sequence ID" value="CAH3114353.1"/>
    <property type="molecule type" value="Genomic_DNA"/>
</dbReference>
<evidence type="ECO:0000259" key="5">
    <source>
        <dbReference type="PROSITE" id="PS50022"/>
    </source>
</evidence>
<feature type="disulfide bond" evidence="4">
    <location>
        <begin position="326"/>
        <end position="353"/>
    </location>
</feature>
<keyword evidence="1" id="KW-0732">Signal</keyword>
<evidence type="ECO:0000256" key="1">
    <source>
        <dbReference type="ARBA" id="ARBA00022729"/>
    </source>
</evidence>
<evidence type="ECO:0000256" key="3">
    <source>
        <dbReference type="ARBA" id="ARBA00023157"/>
    </source>
</evidence>
<feature type="domain" description="Sushi" evidence="6">
    <location>
        <begin position="586"/>
        <end position="644"/>
    </location>
</feature>
<dbReference type="InterPro" id="IPR000436">
    <property type="entry name" value="Sushi_SCR_CCP_dom"/>
</dbReference>
<dbReference type="InterPro" id="IPR008979">
    <property type="entry name" value="Galactose-bd-like_sf"/>
</dbReference>
<dbReference type="Pfam" id="PF00084">
    <property type="entry name" value="Sushi"/>
    <property type="match status" value="12"/>
</dbReference>
<sequence length="759" mass="83105">MRDEKWTSYKKLLKGNRNSRSLKNNVFKPPIRTRSIRIYPKDPFGFLMDSTVPVVPCLSLELYGCSAPASCDPLQILRNGKIHNNGNENGALVSFSCNEGFKLQGLRQIKCLQGKWNGSIPTCEGNCKNPEPFINGSIIGEDYSSGSSIQFRCNVGYQLLGSEIISCVNGTWNETAPECKPVECGDPGKTSDGEQITKKGFVYGGSVKFVCDKNYTLVETDVIYCQANRSWSSSVPRCAANCQSPGHINHGLKIGKNYKHGKTVRYSCNLGYTLEGEAEVTCEEGTWNTDTPKCKAVECGDPGKPTNGEQIVKKGYVYGGSVKFVCDKNYTLVGTDVIYCQANRSWSSFVPRCFANCRLPGDVNDGLKIGNDYTHGKTVRYFCNLGYALEGEAQLTCEDGRWNTDTPKCKAVECGDPGKPTNGEQIVKKGYVYGGSVTFFCDKNYTLMGTDVIYCQANRSWSSPVPRCLAVECGNPGKPTNGKQIVRKGYVYGGSVKFVCDENYTLVGADVMFCQANKSWSSFVPRCVADCRSPGDINHGLKIGNNYKHGKTVRYSCNHGFALEGEAEVTCEEGTWNTDTPKCKAVECGDPGKPTNGEQIVKKGYVYGGSVKFVCDKNYTLVGTDVIYCQANRSWSYCVPHCLAKSNCRSPGYLNHGLKIGNNYTHGKTVRYSCNLGYTLEGEAELTCVDGRWNTATPKCKAVECGDPGKLTSGKQNVRKGYVYGGSVKFVCDKNYTLVGSDVLFCRAKGVGIPLFHVA</sequence>